<protein>
    <submittedName>
        <fullName evidence="2">Uncharacterized protein</fullName>
    </submittedName>
</protein>
<evidence type="ECO:0000313" key="3">
    <source>
        <dbReference type="Proteomes" id="UP001215598"/>
    </source>
</evidence>
<evidence type="ECO:0000313" key="2">
    <source>
        <dbReference type="EMBL" id="KAJ7749879.1"/>
    </source>
</evidence>
<sequence>MTHNRAQSLPPSLPSLPFAFAPMAFAPACYILVPFAGFAMPSLPVAPVAAPPAVKEAVAPKEKDKDKEAATAPVPRVFGAGLPAPLLALMRDEEGPFLANEVFSVPPSQPLAPVEEAVPTPEWYAITRGRFVGVVDQFALGAVAISGVAHNANKAYSSQALALDAFNKALTWGGVQVV</sequence>
<dbReference type="EMBL" id="JARKIB010000067">
    <property type="protein sequence ID" value="KAJ7749879.1"/>
    <property type="molecule type" value="Genomic_DNA"/>
</dbReference>
<gene>
    <name evidence="2" type="ORF">B0H16DRAFT_1460909</name>
</gene>
<keyword evidence="3" id="KW-1185">Reference proteome</keyword>
<keyword evidence="1" id="KW-1133">Transmembrane helix</keyword>
<accession>A0AAD7N7Z9</accession>
<keyword evidence="1" id="KW-0812">Transmembrane</keyword>
<proteinExistence type="predicted"/>
<dbReference type="Proteomes" id="UP001215598">
    <property type="component" value="Unassembled WGS sequence"/>
</dbReference>
<name>A0AAD7N7Z9_9AGAR</name>
<keyword evidence="1" id="KW-0472">Membrane</keyword>
<feature type="transmembrane region" description="Helical" evidence="1">
    <location>
        <begin position="20"/>
        <end position="40"/>
    </location>
</feature>
<organism evidence="2 3">
    <name type="scientific">Mycena metata</name>
    <dbReference type="NCBI Taxonomy" id="1033252"/>
    <lineage>
        <taxon>Eukaryota</taxon>
        <taxon>Fungi</taxon>
        <taxon>Dikarya</taxon>
        <taxon>Basidiomycota</taxon>
        <taxon>Agaricomycotina</taxon>
        <taxon>Agaricomycetes</taxon>
        <taxon>Agaricomycetidae</taxon>
        <taxon>Agaricales</taxon>
        <taxon>Marasmiineae</taxon>
        <taxon>Mycenaceae</taxon>
        <taxon>Mycena</taxon>
    </lineage>
</organism>
<evidence type="ECO:0000256" key="1">
    <source>
        <dbReference type="SAM" id="Phobius"/>
    </source>
</evidence>
<dbReference type="AlphaFoldDB" id="A0AAD7N7Z9"/>
<comment type="caution">
    <text evidence="2">The sequence shown here is derived from an EMBL/GenBank/DDBJ whole genome shotgun (WGS) entry which is preliminary data.</text>
</comment>
<reference evidence="2" key="1">
    <citation type="submission" date="2023-03" db="EMBL/GenBank/DDBJ databases">
        <title>Massive genome expansion in bonnet fungi (Mycena s.s.) driven by repeated elements and novel gene families across ecological guilds.</title>
        <authorList>
            <consortium name="Lawrence Berkeley National Laboratory"/>
            <person name="Harder C.B."/>
            <person name="Miyauchi S."/>
            <person name="Viragh M."/>
            <person name="Kuo A."/>
            <person name="Thoen E."/>
            <person name="Andreopoulos B."/>
            <person name="Lu D."/>
            <person name="Skrede I."/>
            <person name="Drula E."/>
            <person name="Henrissat B."/>
            <person name="Morin E."/>
            <person name="Kohler A."/>
            <person name="Barry K."/>
            <person name="LaButti K."/>
            <person name="Morin E."/>
            <person name="Salamov A."/>
            <person name="Lipzen A."/>
            <person name="Mereny Z."/>
            <person name="Hegedus B."/>
            <person name="Baldrian P."/>
            <person name="Stursova M."/>
            <person name="Weitz H."/>
            <person name="Taylor A."/>
            <person name="Grigoriev I.V."/>
            <person name="Nagy L.G."/>
            <person name="Martin F."/>
            <person name="Kauserud H."/>
        </authorList>
    </citation>
    <scope>NUCLEOTIDE SEQUENCE</scope>
    <source>
        <strain evidence="2">CBHHK182m</strain>
    </source>
</reference>